<accession>A0A1W1D813</accession>
<evidence type="ECO:0000313" key="2">
    <source>
        <dbReference type="EMBL" id="SFV76567.1"/>
    </source>
</evidence>
<dbReference type="SUPFAM" id="SSF52821">
    <property type="entry name" value="Rhodanese/Cell cycle control phosphatase"/>
    <property type="match status" value="1"/>
</dbReference>
<evidence type="ECO:0000259" key="1">
    <source>
        <dbReference type="PROSITE" id="PS50206"/>
    </source>
</evidence>
<dbReference type="InterPro" id="IPR036873">
    <property type="entry name" value="Rhodanese-like_dom_sf"/>
</dbReference>
<gene>
    <name evidence="2" type="ORF">MNB_SUP05-4-32</name>
</gene>
<dbReference type="Gene3D" id="3.40.250.10">
    <property type="entry name" value="Rhodanese-like domain"/>
    <property type="match status" value="1"/>
</dbReference>
<protein>
    <recommendedName>
        <fullName evidence="1">Rhodanese domain-containing protein</fullName>
    </recommendedName>
</protein>
<sequence>MKTLSALFILLSLSASSYSYAEEKSEVSLKTAAENSVSDGNVVKKRNKKMKKSVYIKPNILQIKVIINGEEVVIQRNQDRKALVTKFYQKTGRGIIKPMHPFKPHAVETIAEHEMIDYISRVSLPEWNTAVVDARKSVWLTLTGILPGATHVPFHKFNKDKNYAREVMEEEFGVIYDANGIRDFSSAKTLAIYCNGNWCRMSPELIWGLLNYGYPAEKIKYYRGGMQAWQLLGLTTVGG</sequence>
<dbReference type="InterPro" id="IPR001763">
    <property type="entry name" value="Rhodanese-like_dom"/>
</dbReference>
<dbReference type="AlphaFoldDB" id="A0A1W1D813"/>
<proteinExistence type="predicted"/>
<organism evidence="2">
    <name type="scientific">hydrothermal vent metagenome</name>
    <dbReference type="NCBI Taxonomy" id="652676"/>
    <lineage>
        <taxon>unclassified sequences</taxon>
        <taxon>metagenomes</taxon>
        <taxon>ecological metagenomes</taxon>
    </lineage>
</organism>
<dbReference type="Pfam" id="PF00581">
    <property type="entry name" value="Rhodanese"/>
    <property type="match status" value="1"/>
</dbReference>
<dbReference type="PROSITE" id="PS50206">
    <property type="entry name" value="RHODANESE_3"/>
    <property type="match status" value="1"/>
</dbReference>
<reference evidence="2" key="1">
    <citation type="submission" date="2016-10" db="EMBL/GenBank/DDBJ databases">
        <authorList>
            <person name="de Groot N.N."/>
        </authorList>
    </citation>
    <scope>NUCLEOTIDE SEQUENCE</scope>
</reference>
<dbReference type="EMBL" id="FPHR01000005">
    <property type="protein sequence ID" value="SFV76567.1"/>
    <property type="molecule type" value="Genomic_DNA"/>
</dbReference>
<feature type="domain" description="Rhodanese" evidence="1">
    <location>
        <begin position="128"/>
        <end position="238"/>
    </location>
</feature>
<name>A0A1W1D813_9ZZZZ</name>
<dbReference type="CDD" id="cd00158">
    <property type="entry name" value="RHOD"/>
    <property type="match status" value="1"/>
</dbReference>